<dbReference type="InterPro" id="IPR036240">
    <property type="entry name" value="Gp9-like_sf"/>
</dbReference>
<evidence type="ECO:0000313" key="1">
    <source>
        <dbReference type="EMBL" id="CAB4167680.1"/>
    </source>
</evidence>
<dbReference type="EMBL" id="LR796817">
    <property type="protein sequence ID" value="CAB4167680.1"/>
    <property type="molecule type" value="Genomic_DNA"/>
</dbReference>
<name>A0A6J5P703_9CAUD</name>
<protein>
    <submittedName>
        <fullName evidence="1">Uncharacterized protein</fullName>
    </submittedName>
</protein>
<dbReference type="InterPro" id="IPR027411">
    <property type="entry name" value="Gp9/Gp10_mid_dom_sf"/>
</dbReference>
<accession>A0A6J5P703</accession>
<dbReference type="SUPFAM" id="SSF50017">
    <property type="entry name" value="gp9"/>
    <property type="match status" value="1"/>
</dbReference>
<gene>
    <name evidence="1" type="ORF">UFOVP868_40</name>
</gene>
<sequence>MTTYTDVFGGSVIYPSEVSYRSLSLTGNVTLSWPLEATTTPNVVAQIMDIASTGAYTIIMPPANQISVGETATFNNKSAFTITIADNGGNTIGAVLSNQSRQFYVKTNTTVNGTWDNIAFGNVTSTTTAASLAGLGLVAIGSLLNQSCPSSTKNANYTLGINDRAQLIINTGGTLTFNFTAASTLGSTWFSFVRNSGSGTLTLDPNSSETIDGASTLVLNQGDSCMVVCDGSNFFTVGLGRSTTTTISAITIDGSGSSGDQALSANEVAAQIQEFTGTITGNRNYLYGSNPGFWFVYNNITLSGNTASWAVDGGDAGVTSADIPNGTRAIIVSNGTNMFLAVAASGGTVTSVATGTGLTGGPITTSGTISIANTAVTAGSYSNANVTVNAQGQITAASSGPLILGISGNTSAVAGVTYACDTSGGAFTLTLPSTPSAGQFVGVIDSSESFNTNALTIARNGNNIMLLAENMTVQTKAVAFNLVYIDATTGWALT</sequence>
<proteinExistence type="predicted"/>
<reference evidence="1" key="1">
    <citation type="submission" date="2020-04" db="EMBL/GenBank/DDBJ databases">
        <authorList>
            <person name="Chiriac C."/>
            <person name="Salcher M."/>
            <person name="Ghai R."/>
            <person name="Kavagutti S V."/>
        </authorList>
    </citation>
    <scope>NUCLEOTIDE SEQUENCE</scope>
</reference>
<organism evidence="1">
    <name type="scientific">uncultured Caudovirales phage</name>
    <dbReference type="NCBI Taxonomy" id="2100421"/>
    <lineage>
        <taxon>Viruses</taxon>
        <taxon>Duplodnaviria</taxon>
        <taxon>Heunggongvirae</taxon>
        <taxon>Uroviricota</taxon>
        <taxon>Caudoviricetes</taxon>
        <taxon>Peduoviridae</taxon>
        <taxon>Maltschvirus</taxon>
        <taxon>Maltschvirus maltsch</taxon>
    </lineage>
</organism>
<dbReference type="Gene3D" id="2.60.120.640">
    <property type="entry name" value="gp9"/>
    <property type="match status" value="1"/>
</dbReference>